<dbReference type="Proteomes" id="UP000009183">
    <property type="component" value="Chromosome 8"/>
</dbReference>
<dbReference type="AlphaFoldDB" id="D7U8R7"/>
<gene>
    <name evidence="1" type="ordered locus">VIT_08s0032g01070</name>
</gene>
<keyword evidence="2" id="KW-1185">Reference proteome</keyword>
<evidence type="ECO:0000313" key="2">
    <source>
        <dbReference type="Proteomes" id="UP000009183"/>
    </source>
</evidence>
<organism evidence="1 2">
    <name type="scientific">Vitis vinifera</name>
    <name type="common">Grape</name>
    <dbReference type="NCBI Taxonomy" id="29760"/>
    <lineage>
        <taxon>Eukaryota</taxon>
        <taxon>Viridiplantae</taxon>
        <taxon>Streptophyta</taxon>
        <taxon>Embryophyta</taxon>
        <taxon>Tracheophyta</taxon>
        <taxon>Spermatophyta</taxon>
        <taxon>Magnoliopsida</taxon>
        <taxon>eudicotyledons</taxon>
        <taxon>Gunneridae</taxon>
        <taxon>Pentapetalae</taxon>
        <taxon>rosids</taxon>
        <taxon>Vitales</taxon>
        <taxon>Vitaceae</taxon>
        <taxon>Viteae</taxon>
        <taxon>Vitis</taxon>
    </lineage>
</organism>
<sequence length="107" mass="12209">MQYMKENCLSGFTSVPHRLINAPLSLFLVQFFKILERNPSYPHGKERNLPIWLASILLKKSPPMGCKELINLFRTKSISTLKYCVYDEMLKTPFQLLANCCGPSPSA</sequence>
<reference evidence="2" key="1">
    <citation type="journal article" date="2007" name="Nature">
        <title>The grapevine genome sequence suggests ancestral hexaploidization in major angiosperm phyla.</title>
        <authorList>
            <consortium name="The French-Italian Public Consortium for Grapevine Genome Characterization."/>
            <person name="Jaillon O."/>
            <person name="Aury J.-M."/>
            <person name="Noel B."/>
            <person name="Policriti A."/>
            <person name="Clepet C."/>
            <person name="Casagrande A."/>
            <person name="Choisne N."/>
            <person name="Aubourg S."/>
            <person name="Vitulo N."/>
            <person name="Jubin C."/>
            <person name="Vezzi A."/>
            <person name="Legeai F."/>
            <person name="Hugueney P."/>
            <person name="Dasilva C."/>
            <person name="Horner D."/>
            <person name="Mica E."/>
            <person name="Jublot D."/>
            <person name="Poulain J."/>
            <person name="Bruyere C."/>
            <person name="Billault A."/>
            <person name="Segurens B."/>
            <person name="Gouyvenoux M."/>
            <person name="Ugarte E."/>
            <person name="Cattonaro F."/>
            <person name="Anthouard V."/>
            <person name="Vico V."/>
            <person name="Del Fabbro C."/>
            <person name="Alaux M."/>
            <person name="Di Gaspero G."/>
            <person name="Dumas V."/>
            <person name="Felice N."/>
            <person name="Paillard S."/>
            <person name="Juman I."/>
            <person name="Moroldo M."/>
            <person name="Scalabrin S."/>
            <person name="Canaguier A."/>
            <person name="Le Clainche I."/>
            <person name="Malacrida G."/>
            <person name="Durand E."/>
            <person name="Pesole G."/>
            <person name="Laucou V."/>
            <person name="Chatelet P."/>
            <person name="Merdinoglu D."/>
            <person name="Delledonne M."/>
            <person name="Pezzotti M."/>
            <person name="Lecharny A."/>
            <person name="Scarpelli C."/>
            <person name="Artiguenave F."/>
            <person name="Pe M.E."/>
            <person name="Valle G."/>
            <person name="Morgante M."/>
            <person name="Caboche M."/>
            <person name="Adam-Blondon A.-F."/>
            <person name="Weissenbach J."/>
            <person name="Quetier F."/>
            <person name="Wincker P."/>
        </authorList>
    </citation>
    <scope>NUCLEOTIDE SEQUENCE [LARGE SCALE GENOMIC DNA]</scope>
    <source>
        <strain evidence="2">cv. Pinot noir / PN40024</strain>
    </source>
</reference>
<dbReference type="STRING" id="29760.D7U8R7"/>
<dbReference type="EMBL" id="FN596742">
    <property type="protein sequence ID" value="CBI39131.3"/>
    <property type="molecule type" value="Genomic_DNA"/>
</dbReference>
<protein>
    <recommendedName>
        <fullName evidence="3">DNA replication complex GINS protein PSF2</fullName>
    </recommendedName>
</protein>
<evidence type="ECO:0000313" key="1">
    <source>
        <dbReference type="EMBL" id="CBI39131.3"/>
    </source>
</evidence>
<proteinExistence type="predicted"/>
<dbReference type="PaxDb" id="29760-VIT_08s0032g01070.t01"/>
<name>D7U8R7_VITVI</name>
<dbReference type="InParanoid" id="D7U8R7"/>
<evidence type="ECO:0008006" key="3">
    <source>
        <dbReference type="Google" id="ProtNLM"/>
    </source>
</evidence>
<dbReference type="HOGENOM" id="CLU_2214814_0_0_1"/>
<accession>D7U8R7</accession>